<dbReference type="PROSITE" id="PS00211">
    <property type="entry name" value="ABC_TRANSPORTER_1"/>
    <property type="match status" value="1"/>
</dbReference>
<feature type="transmembrane region" description="Helical" evidence="9">
    <location>
        <begin position="131"/>
        <end position="150"/>
    </location>
</feature>
<reference evidence="12" key="1">
    <citation type="submission" date="2021-06" db="EMBL/GenBank/DDBJ databases">
        <title>Comparative genomics, transcriptomics and evolutionary studies reveal genomic signatures of adaptation to plant cell wall in hemibiotrophic fungi.</title>
        <authorList>
            <consortium name="DOE Joint Genome Institute"/>
            <person name="Baroncelli R."/>
            <person name="Diaz J.F."/>
            <person name="Benocci T."/>
            <person name="Peng M."/>
            <person name="Battaglia E."/>
            <person name="Haridas S."/>
            <person name="Andreopoulos W."/>
            <person name="Labutti K."/>
            <person name="Pangilinan J."/>
            <person name="Floch G.L."/>
            <person name="Makela M.R."/>
            <person name="Henrissat B."/>
            <person name="Grigoriev I.V."/>
            <person name="Crouch J.A."/>
            <person name="De Vries R.P."/>
            <person name="Sukno S.A."/>
            <person name="Thon M.R."/>
        </authorList>
    </citation>
    <scope>NUCLEOTIDE SEQUENCE</scope>
    <source>
        <strain evidence="12">CBS 193.32</strain>
    </source>
</reference>
<dbReference type="SUPFAM" id="SSF52540">
    <property type="entry name" value="P-loop containing nucleoside triphosphate hydrolases"/>
    <property type="match status" value="2"/>
</dbReference>
<feature type="transmembrane region" description="Helical" evidence="9">
    <location>
        <begin position="379"/>
        <end position="401"/>
    </location>
</feature>
<dbReference type="SUPFAM" id="SSF90123">
    <property type="entry name" value="ABC transporter transmembrane region"/>
    <property type="match status" value="2"/>
</dbReference>
<proteinExistence type="predicted"/>
<dbReference type="InterPro" id="IPR036640">
    <property type="entry name" value="ABC1_TM_sf"/>
</dbReference>
<dbReference type="GeneID" id="85465304"/>
<dbReference type="PROSITE" id="PS50893">
    <property type="entry name" value="ABC_TRANSPORTER_2"/>
    <property type="match status" value="2"/>
</dbReference>
<feature type="domain" description="ABC transmembrane type-1" evidence="11">
    <location>
        <begin position="281"/>
        <end position="556"/>
    </location>
</feature>
<name>A0AAJ0ENX8_9PEZI</name>
<feature type="domain" description="ABC transporter" evidence="10">
    <location>
        <begin position="614"/>
        <end position="846"/>
    </location>
</feature>
<protein>
    <submittedName>
        <fullName evidence="12">ABC transporter</fullName>
    </submittedName>
</protein>
<dbReference type="Gene3D" id="3.40.50.300">
    <property type="entry name" value="P-loop containing nucleotide triphosphate hydrolases"/>
    <property type="match status" value="2"/>
</dbReference>
<dbReference type="Proteomes" id="UP001224890">
    <property type="component" value="Unassembled WGS sequence"/>
</dbReference>
<dbReference type="InterPro" id="IPR044746">
    <property type="entry name" value="ABCC_6TM_D1"/>
</dbReference>
<feature type="transmembrane region" description="Helical" evidence="9">
    <location>
        <begin position="913"/>
        <end position="937"/>
    </location>
</feature>
<dbReference type="InterPro" id="IPR050173">
    <property type="entry name" value="ABC_transporter_C-like"/>
</dbReference>
<dbReference type="CDD" id="cd03244">
    <property type="entry name" value="ABCC_MRP_domain2"/>
    <property type="match status" value="1"/>
</dbReference>
<dbReference type="PANTHER" id="PTHR24223">
    <property type="entry name" value="ATP-BINDING CASSETTE SUB-FAMILY C"/>
    <property type="match status" value="1"/>
</dbReference>
<evidence type="ECO:0000256" key="9">
    <source>
        <dbReference type="SAM" id="Phobius"/>
    </source>
</evidence>
<feature type="transmembrane region" description="Helical" evidence="9">
    <location>
        <begin position="99"/>
        <end position="119"/>
    </location>
</feature>
<comment type="subcellular location">
    <subcellularLocation>
        <location evidence="1">Cell membrane</location>
        <topology evidence="1">Multi-pass membrane protein</topology>
    </subcellularLocation>
</comment>
<sequence>MSCQETFGDRSFGPRVDHQCRSFDFTLFFEDVFFASLPSGLFLLLALASFISLSHRHIVSTLHSKLAHGKLTTLTTLFVFQVIYLALRIDNIQFKTSASISADVLAVTSTAAVFALSALTHQRSQRPSTLVVFYLSASSILSIARLRTLWLFSKELTVPIVFTFILFITVVALVLESLAMKKELANSEPPNDDKDVTREQSSGFWARTCFWWLARTFYLGFTKVISLSDLPVLDPSIKSQRLHTRLAASWDKYDYGQRHSLLRACFRSYLGSFLSPILPRLCLSIFTFTQSFLIDTTVTYVAETNPDAHYGRGLIGAWALVYLGIAASTSVYQYHNFRFATRIRGGLIALLYCHAVHTREVDMGEISAVTLMGTDIERIFGAMSMFHSVWASLLDIAIASWLLGRQLSLACLAPTLLVLVFIVATSKISVATQTAQMRWIERIQERLRVTTIMLGDIKAVKMLGLGRVMANVLQKLRTEEVETSKSSRKLLVTTLMLSLTPINLAPIVTFAVHVIVSSFWKHTTLLPAQAFTSVALIALLTTPVVEFIQLLPMVVQSFGCFSRLQDFCNYNHKSTLGNESTGTLIPQDNSTGTETGLEQLNRINPPHETQQYIVSWRDQSFERTKDQMVLYGITVDVPRGMLTVVVGPVGSGKSSFLSAILGELKSRSSTEALEPTEGFGKCTMAYCSQSPWLENGTLRENILGISSFEQKWYNSVVSACGLETDLKVLENGDLTIIGSNGVNLSGGQKQRVALARAIYSRCKVVILDDVFSGLDAHTSRHVTTRLLGSNGHFRQNHITAVIATHDRNIMQFADNMIVIDTGRIQEAGSPMTLSDGKGYVSKLGLRSTSGDMIEELGEARIHVERSSESHKETAIISADAPVQASQENTDIRRKNGEKAVYLYYLRSAGQKAVVMYTVSVVAWIFFAELSTIWIKWWSESNTTTLNKSVGYYLGIYVIIGVLGTVGASLAAWFAFLDVVPNTALGLHNDLLQTVFSASFRFLSMTDSGELLNRFSEDMQLVDMDLPATMVNYTSTAISVLAKVVILAVFSQYLGIALPFLAAMLYFLQRFYLQTSRQIRLLGIEAKAPLYTHFSESVDGGATIRAFGWQAQYQERNYRYVDTFQRPNYLQSCIQAWLTLVLNLLVAALAVILVSTVVTWHDKFSASSVGVSLVMVIGFSEVLARLIQSWTKLESSVGAVARVRRFLLETEIETSVGKASMPSEWPSSGALSFSNVSASYGPRAELMLKSVTLTIEAGQHIAICGRSGSGKTSLVLSLLQMMHVTKGIIKLDGVDLATVVQDDIRFRINVVTQDPFLVPGTIRFNIDPFGVVSDDSEISRTLERVGLWDIISRLGGLNQNMDSAAWSAGQRQLLCLARAMVRKSKVLILDEAMSSVDAVTESVMQDVIDNEFVGCTVLAVMHRLGHVVRYDKVALLEDGEVLEFGAPEELISANTKFAELCRMGDN</sequence>
<feature type="transmembrane region" description="Helical" evidence="9">
    <location>
        <begin position="66"/>
        <end position="87"/>
    </location>
</feature>
<dbReference type="GO" id="GO:0005886">
    <property type="term" value="C:plasma membrane"/>
    <property type="evidence" value="ECO:0007669"/>
    <property type="project" value="UniProtKB-SubCell"/>
</dbReference>
<dbReference type="Pfam" id="PF00664">
    <property type="entry name" value="ABC_membrane"/>
    <property type="match status" value="1"/>
</dbReference>
<dbReference type="PANTHER" id="PTHR24223:SF404">
    <property type="entry name" value="ABC MULTIDRUG TRANSPORTER (EUROFUNG)-RELATED"/>
    <property type="match status" value="1"/>
</dbReference>
<evidence type="ECO:0000313" key="12">
    <source>
        <dbReference type="EMBL" id="KAK1659086.1"/>
    </source>
</evidence>
<evidence type="ECO:0000313" key="13">
    <source>
        <dbReference type="Proteomes" id="UP001224890"/>
    </source>
</evidence>
<evidence type="ECO:0000259" key="10">
    <source>
        <dbReference type="PROSITE" id="PS50893"/>
    </source>
</evidence>
<dbReference type="FunFam" id="1.20.1560.10:FF:000066">
    <property type="entry name" value="ABC multidrug transporter (Eurofung)"/>
    <property type="match status" value="1"/>
</dbReference>
<dbReference type="Gene3D" id="1.20.1560.10">
    <property type="entry name" value="ABC transporter type 1, transmembrane domain"/>
    <property type="match status" value="2"/>
</dbReference>
<keyword evidence="5" id="KW-0547">Nucleotide-binding</keyword>
<evidence type="ECO:0000256" key="7">
    <source>
        <dbReference type="ARBA" id="ARBA00022989"/>
    </source>
</evidence>
<dbReference type="CDD" id="cd18580">
    <property type="entry name" value="ABC_6TM_ABCC_D2"/>
    <property type="match status" value="1"/>
</dbReference>
<dbReference type="SMART" id="SM00382">
    <property type="entry name" value="AAA"/>
    <property type="match status" value="2"/>
</dbReference>
<feature type="transmembrane region" description="Helical" evidence="9">
    <location>
        <begin position="1135"/>
        <end position="1157"/>
    </location>
</feature>
<organism evidence="12 13">
    <name type="scientific">Colletotrichum godetiae</name>
    <dbReference type="NCBI Taxonomy" id="1209918"/>
    <lineage>
        <taxon>Eukaryota</taxon>
        <taxon>Fungi</taxon>
        <taxon>Dikarya</taxon>
        <taxon>Ascomycota</taxon>
        <taxon>Pezizomycotina</taxon>
        <taxon>Sordariomycetes</taxon>
        <taxon>Hypocreomycetidae</taxon>
        <taxon>Glomerellales</taxon>
        <taxon>Glomerellaceae</taxon>
        <taxon>Colletotrichum</taxon>
        <taxon>Colletotrichum acutatum species complex</taxon>
    </lineage>
</organism>
<keyword evidence="8 9" id="KW-0472">Membrane</keyword>
<dbReference type="EMBL" id="JAHMHR010000065">
    <property type="protein sequence ID" value="KAK1659086.1"/>
    <property type="molecule type" value="Genomic_DNA"/>
</dbReference>
<evidence type="ECO:0000259" key="11">
    <source>
        <dbReference type="PROSITE" id="PS50929"/>
    </source>
</evidence>
<feature type="transmembrane region" description="Helical" evidence="9">
    <location>
        <begin position="407"/>
        <end position="426"/>
    </location>
</feature>
<dbReference type="RefSeq" id="XP_060423850.1">
    <property type="nucleotide sequence ID" value="XM_060580778.1"/>
</dbReference>
<feature type="domain" description="ABC transporter" evidence="10">
    <location>
        <begin position="1230"/>
        <end position="1462"/>
    </location>
</feature>
<dbReference type="InterPro" id="IPR027417">
    <property type="entry name" value="P-loop_NTPase"/>
</dbReference>
<dbReference type="Pfam" id="PF24357">
    <property type="entry name" value="TMD0_ABC"/>
    <property type="match status" value="1"/>
</dbReference>
<feature type="transmembrane region" description="Helical" evidence="9">
    <location>
        <begin position="528"/>
        <end position="551"/>
    </location>
</feature>
<dbReference type="InterPro" id="IPR056227">
    <property type="entry name" value="TMD0_ABC"/>
</dbReference>
<dbReference type="InterPro" id="IPR017871">
    <property type="entry name" value="ABC_transporter-like_CS"/>
</dbReference>
<evidence type="ECO:0000256" key="6">
    <source>
        <dbReference type="ARBA" id="ARBA00022840"/>
    </source>
</evidence>
<evidence type="ECO:0000256" key="8">
    <source>
        <dbReference type="ARBA" id="ARBA00023136"/>
    </source>
</evidence>
<keyword evidence="2" id="KW-0813">Transport</keyword>
<dbReference type="InterPro" id="IPR003593">
    <property type="entry name" value="AAA+_ATPase"/>
</dbReference>
<feature type="transmembrane region" description="Helical" evidence="9">
    <location>
        <begin position="32"/>
        <end position="54"/>
    </location>
</feature>
<evidence type="ECO:0000256" key="1">
    <source>
        <dbReference type="ARBA" id="ARBA00004651"/>
    </source>
</evidence>
<dbReference type="InterPro" id="IPR011527">
    <property type="entry name" value="ABC1_TM_dom"/>
</dbReference>
<dbReference type="GO" id="GO:0016887">
    <property type="term" value="F:ATP hydrolysis activity"/>
    <property type="evidence" value="ECO:0007669"/>
    <property type="project" value="InterPro"/>
</dbReference>
<keyword evidence="4 9" id="KW-0812">Transmembrane</keyword>
<dbReference type="InterPro" id="IPR044726">
    <property type="entry name" value="ABCC_6TM_D2"/>
</dbReference>
<accession>A0AAJ0ENX8</accession>
<dbReference type="FunFam" id="3.40.50.300:FF:000838">
    <property type="entry name" value="ABC multidrug transporter (Eurofung)"/>
    <property type="match status" value="1"/>
</dbReference>
<dbReference type="InterPro" id="IPR003439">
    <property type="entry name" value="ABC_transporter-like_ATP-bd"/>
</dbReference>
<feature type="transmembrane region" description="Helical" evidence="9">
    <location>
        <begin position="1163"/>
        <end position="1183"/>
    </location>
</feature>
<keyword evidence="6" id="KW-0067">ATP-binding</keyword>
<feature type="transmembrane region" description="Helical" evidence="9">
    <location>
        <begin position="156"/>
        <end position="175"/>
    </location>
</feature>
<dbReference type="GO" id="GO:0005524">
    <property type="term" value="F:ATP binding"/>
    <property type="evidence" value="ECO:0007669"/>
    <property type="project" value="UniProtKB-KW"/>
</dbReference>
<feature type="domain" description="ABC transmembrane type-1" evidence="11">
    <location>
        <begin position="917"/>
        <end position="1194"/>
    </location>
</feature>
<dbReference type="GO" id="GO:0140359">
    <property type="term" value="F:ABC-type transporter activity"/>
    <property type="evidence" value="ECO:0007669"/>
    <property type="project" value="InterPro"/>
</dbReference>
<dbReference type="CDD" id="cd03250">
    <property type="entry name" value="ABCC_MRP_domain1"/>
    <property type="match status" value="1"/>
</dbReference>
<keyword evidence="7 9" id="KW-1133">Transmembrane helix</keyword>
<gene>
    <name evidence="12" type="ORF">BDP55DRAFT_757116</name>
</gene>
<dbReference type="CDD" id="cd18579">
    <property type="entry name" value="ABC_6TM_ABCC_D1"/>
    <property type="match status" value="1"/>
</dbReference>
<keyword evidence="3" id="KW-1003">Cell membrane</keyword>
<keyword evidence="13" id="KW-1185">Reference proteome</keyword>
<evidence type="ECO:0000256" key="4">
    <source>
        <dbReference type="ARBA" id="ARBA00022692"/>
    </source>
</evidence>
<feature type="transmembrane region" description="Helical" evidence="9">
    <location>
        <begin position="314"/>
        <end position="334"/>
    </location>
</feature>
<feature type="transmembrane region" description="Helical" evidence="9">
    <location>
        <begin position="490"/>
        <end position="516"/>
    </location>
</feature>
<dbReference type="FunFam" id="1.20.1560.10:FF:000055">
    <property type="entry name" value="ABC multidrug transporter (Eurofung)"/>
    <property type="match status" value="1"/>
</dbReference>
<dbReference type="PROSITE" id="PS50929">
    <property type="entry name" value="ABC_TM1F"/>
    <property type="match status" value="2"/>
</dbReference>
<comment type="caution">
    <text evidence="12">The sequence shown here is derived from an EMBL/GenBank/DDBJ whole genome shotgun (WGS) entry which is preliminary data.</text>
</comment>
<feature type="transmembrane region" description="Helical" evidence="9">
    <location>
        <begin position="949"/>
        <end position="975"/>
    </location>
</feature>
<feature type="transmembrane region" description="Helical" evidence="9">
    <location>
        <begin position="277"/>
        <end position="294"/>
    </location>
</feature>
<feature type="transmembrane region" description="Helical" evidence="9">
    <location>
        <begin position="1039"/>
        <end position="1067"/>
    </location>
</feature>
<evidence type="ECO:0000256" key="2">
    <source>
        <dbReference type="ARBA" id="ARBA00022448"/>
    </source>
</evidence>
<evidence type="ECO:0000256" key="5">
    <source>
        <dbReference type="ARBA" id="ARBA00022741"/>
    </source>
</evidence>
<dbReference type="Pfam" id="PF00005">
    <property type="entry name" value="ABC_tran"/>
    <property type="match status" value="2"/>
</dbReference>
<evidence type="ECO:0000256" key="3">
    <source>
        <dbReference type="ARBA" id="ARBA00022475"/>
    </source>
</evidence>